<evidence type="ECO:0000313" key="3">
    <source>
        <dbReference type="EMBL" id="WUN78407.1"/>
    </source>
</evidence>
<keyword evidence="4" id="KW-1185">Reference proteome</keyword>
<dbReference type="Proteomes" id="UP001432312">
    <property type="component" value="Chromosome"/>
</dbReference>
<name>A0ABZ1Q7U7_9ACTN</name>
<keyword evidence="2" id="KW-1133">Transmembrane helix</keyword>
<keyword evidence="2" id="KW-0812">Transmembrane</keyword>
<dbReference type="EMBL" id="CP108036">
    <property type="protein sequence ID" value="WUN78407.1"/>
    <property type="molecule type" value="Genomic_DNA"/>
</dbReference>
<organism evidence="3 4">
    <name type="scientific">Streptomyces erythrochromogenes</name>
    <dbReference type="NCBI Taxonomy" id="285574"/>
    <lineage>
        <taxon>Bacteria</taxon>
        <taxon>Bacillati</taxon>
        <taxon>Actinomycetota</taxon>
        <taxon>Actinomycetes</taxon>
        <taxon>Kitasatosporales</taxon>
        <taxon>Streptomycetaceae</taxon>
        <taxon>Streptomyces</taxon>
    </lineage>
</organism>
<evidence type="ECO:0000256" key="2">
    <source>
        <dbReference type="SAM" id="Phobius"/>
    </source>
</evidence>
<evidence type="ECO:0000256" key="1">
    <source>
        <dbReference type="SAM" id="MobiDB-lite"/>
    </source>
</evidence>
<reference evidence="3" key="1">
    <citation type="submission" date="2022-10" db="EMBL/GenBank/DDBJ databases">
        <title>The complete genomes of actinobacterial strains from the NBC collection.</title>
        <authorList>
            <person name="Joergensen T.S."/>
            <person name="Alvarez Arevalo M."/>
            <person name="Sterndorff E.B."/>
            <person name="Faurdal D."/>
            <person name="Vuksanovic O."/>
            <person name="Mourched A.-S."/>
            <person name="Charusanti P."/>
            <person name="Shaw S."/>
            <person name="Blin K."/>
            <person name="Weber T."/>
        </authorList>
    </citation>
    <scope>NUCLEOTIDE SEQUENCE</scope>
    <source>
        <strain evidence="3">NBC_00303</strain>
    </source>
</reference>
<dbReference type="RefSeq" id="WP_051893923.1">
    <property type="nucleotide sequence ID" value="NZ_CP108036.1"/>
</dbReference>
<gene>
    <name evidence="3" type="ORF">OHA91_07810</name>
</gene>
<dbReference type="GeneID" id="95495929"/>
<feature type="compositionally biased region" description="Low complexity" evidence="1">
    <location>
        <begin position="127"/>
        <end position="146"/>
    </location>
</feature>
<feature type="compositionally biased region" description="Low complexity" evidence="1">
    <location>
        <begin position="75"/>
        <end position="89"/>
    </location>
</feature>
<evidence type="ECO:0000313" key="4">
    <source>
        <dbReference type="Proteomes" id="UP001432312"/>
    </source>
</evidence>
<feature type="transmembrane region" description="Helical" evidence="2">
    <location>
        <begin position="170"/>
        <end position="192"/>
    </location>
</feature>
<sequence length="200" mass="19517">MTAWQYFAGAGLVAALCPLHGHVAVAGDGHGRGARVDLCVPAGQPKRPGVPPSGRPSVRVAVPGADGPTVHHPGRMPAPAAAVRPGRPAAAPPGPAEPSAPADVAGPLPAAEAVAAPAEPPPPAPGPGEAAGPAPAEASAPPRPRAAAAPVSAFHVRPYRSVAVQRLGPGGMSTVMLMVVVTTPAVLAAAALRPRSKSRG</sequence>
<protein>
    <submittedName>
        <fullName evidence="3">Uncharacterized protein</fullName>
    </submittedName>
</protein>
<accession>A0ABZ1Q7U7</accession>
<feature type="compositionally biased region" description="Low complexity" evidence="1">
    <location>
        <begin position="99"/>
        <end position="117"/>
    </location>
</feature>
<proteinExistence type="predicted"/>
<feature type="region of interest" description="Disordered" evidence="1">
    <location>
        <begin position="43"/>
        <end position="146"/>
    </location>
</feature>
<keyword evidence="2" id="KW-0472">Membrane</keyword>